<dbReference type="InterPro" id="IPR016084">
    <property type="entry name" value="Haem_Oase-like_multi-hlx"/>
</dbReference>
<evidence type="ECO:0000313" key="1">
    <source>
        <dbReference type="EMBL" id="MBM7809817.1"/>
    </source>
</evidence>
<dbReference type="AlphaFoldDB" id="A0A8T8I288"/>
<dbReference type="EMBL" id="JAFBCL010000001">
    <property type="protein sequence ID" value="MBM7809817.1"/>
    <property type="molecule type" value="Genomic_DNA"/>
</dbReference>
<gene>
    <name evidence="2" type="ORF">J7S33_03640</name>
    <name evidence="1" type="ORF">JOE68_000682</name>
</gene>
<protein>
    <submittedName>
        <fullName evidence="2">Iron-containing redox enzyme family protein</fullName>
    </submittedName>
</protein>
<evidence type="ECO:0000313" key="2">
    <source>
        <dbReference type="EMBL" id="QTR04094.1"/>
    </source>
</evidence>
<organism evidence="2 3">
    <name type="scientific">Saccharothrix algeriensis</name>
    <dbReference type="NCBI Taxonomy" id="173560"/>
    <lineage>
        <taxon>Bacteria</taxon>
        <taxon>Bacillati</taxon>
        <taxon>Actinomycetota</taxon>
        <taxon>Actinomycetes</taxon>
        <taxon>Pseudonocardiales</taxon>
        <taxon>Pseudonocardiaceae</taxon>
        <taxon>Saccharothrix</taxon>
    </lineage>
</organism>
<sequence length="684" mass="74812">MSADLTTARSAYASALDPECLLSGEAVVRGLRAVLDRDADPARPLPELRADVAAWARAERDRYLALGEKAVGDGDRASLVRRAVLGCAPLALRSGAWLQWLSGMGRAEDAVSLRVLALYAGDVGAGHPHASRGAAFLAVLRELRLAEHAVPAANLVLDERVPDWAFHVPAVLLLMSRRPDEFDAELLGADLCLRTVGLLPALRLPRDSVPADWAAIDPACAREPGGEPALALAEEVATARAADAERVALGFRWACAALRRWNEDLRADLDAALDPAHDMAELIRLRAREGAVYHQDYRLGEDTLSALLARARTDPAPVLAALAGSRLVKPGDADGSPLVNGLIGERGPMFRVFAPEDVTVIRRWIDGLPDARTAPPRVGTALPALPPLEPDEHGTEPADIRDAYHRLLSRADTPALRAWARRYVRGWLARSAHHIDDTELMLPRAWPAEGLRPWLVEQHDRHDREFEAGSGGTVPSRQALVESTVQLAPLTLIDGSWLQGFTDYEQASGQIGFSLFETYWDELGNGEVRLNHPLIYRALLREMGVEPPPTATPAFARWEGFHDRSFELPVYWLSLGRFPRTFLPEVLGMNLAMELSGVGGSYRRARIALKEHGFSTRFVDIHNTIDNVASGHSAWAADAIATYMCALPADATDHAWSRVRVGFRSLTPPDGHLARRAQRKAARR</sequence>
<dbReference type="Proteomes" id="UP000671828">
    <property type="component" value="Chromosome"/>
</dbReference>
<accession>A0A8T8I288</accession>
<keyword evidence="4" id="KW-1185">Reference proteome</keyword>
<name>A0A8T8I288_9PSEU</name>
<dbReference type="Pfam" id="PF14518">
    <property type="entry name" value="Haem_oxygenas_2"/>
    <property type="match status" value="1"/>
</dbReference>
<reference evidence="1 4" key="1">
    <citation type="submission" date="2021-01" db="EMBL/GenBank/DDBJ databases">
        <title>Sequencing the genomes of 1000 actinobacteria strains.</title>
        <authorList>
            <person name="Klenk H.-P."/>
        </authorList>
    </citation>
    <scope>NUCLEOTIDE SEQUENCE [LARGE SCALE GENOMIC DNA]</scope>
    <source>
        <strain evidence="1 4">DSM 44581</strain>
    </source>
</reference>
<dbReference type="EMBL" id="CP072788">
    <property type="protein sequence ID" value="QTR04094.1"/>
    <property type="molecule type" value="Genomic_DNA"/>
</dbReference>
<evidence type="ECO:0000313" key="3">
    <source>
        <dbReference type="Proteomes" id="UP000671828"/>
    </source>
</evidence>
<dbReference type="RefSeq" id="WP_204840882.1">
    <property type="nucleotide sequence ID" value="NZ_JAFBCL010000001.1"/>
</dbReference>
<evidence type="ECO:0000313" key="4">
    <source>
        <dbReference type="Proteomes" id="UP001195724"/>
    </source>
</evidence>
<proteinExistence type="predicted"/>
<dbReference type="SMART" id="SM01236">
    <property type="entry name" value="Haem_oxygenase_2"/>
    <property type="match status" value="1"/>
</dbReference>
<reference evidence="2" key="2">
    <citation type="submission" date="2021-04" db="EMBL/GenBank/DDBJ databases">
        <title>Saccharothrix algeriensis WGS.</title>
        <authorList>
            <person name="Stuskova K."/>
            <person name="Hakalova E."/>
            <person name="Tebbal A.B."/>
            <person name="Eichmeier A."/>
        </authorList>
    </citation>
    <scope>NUCLEOTIDE SEQUENCE</scope>
    <source>
        <strain evidence="2">NRRL B-24137</strain>
    </source>
</reference>
<dbReference type="Proteomes" id="UP001195724">
    <property type="component" value="Unassembled WGS sequence"/>
</dbReference>
<dbReference type="Gene3D" id="1.20.910.10">
    <property type="entry name" value="Heme oxygenase-like"/>
    <property type="match status" value="1"/>
</dbReference>